<feature type="transmembrane region" description="Helical" evidence="5">
    <location>
        <begin position="215"/>
        <end position="234"/>
    </location>
</feature>
<organism evidence="7 8">
    <name type="scientific">Drosophila virilis</name>
    <name type="common">Fruit fly</name>
    <dbReference type="NCBI Taxonomy" id="7244"/>
    <lineage>
        <taxon>Eukaryota</taxon>
        <taxon>Metazoa</taxon>
        <taxon>Ecdysozoa</taxon>
        <taxon>Arthropoda</taxon>
        <taxon>Hexapoda</taxon>
        <taxon>Insecta</taxon>
        <taxon>Pterygota</taxon>
        <taxon>Neoptera</taxon>
        <taxon>Endopterygota</taxon>
        <taxon>Diptera</taxon>
        <taxon>Brachycera</taxon>
        <taxon>Muscomorpha</taxon>
        <taxon>Ephydroidea</taxon>
        <taxon>Drosophilidae</taxon>
        <taxon>Drosophila</taxon>
    </lineage>
</organism>
<dbReference type="Proteomes" id="UP000008792">
    <property type="component" value="Unassembled WGS sequence"/>
</dbReference>
<evidence type="ECO:0000259" key="6">
    <source>
        <dbReference type="Pfam" id="PF01490"/>
    </source>
</evidence>
<feature type="transmembrane region" description="Helical" evidence="5">
    <location>
        <begin position="246"/>
        <end position="270"/>
    </location>
</feature>
<proteinExistence type="predicted"/>
<sequence length="429" mass="47795">MGDGGYKPYDNRNMEKPLSNCEAFMTLLKCVIGTGILSMPLAFKYSGTVGGVVMTILCTALVIYGMQLLIKCMVESSRRNKVGYMNFPDTMVFSFSVGPKCCRYISEGVGCLVDIILCIAHYGYNVVYHVFVAIHFKELSDIYITSSDLRVVCAIVGLLCLPLFLVRQLKYLVPFSIIANVLIYLSLCAICYYMIKGLPSLGEKRMLPLNALDVPIFVGIVMFATSSVGVMLAVEAKMAKPALYLGWHGILSLCALFVCITNIIFGFLGYWRYGDNIAASVTINLPAQDIIAQLTKLGIAFAVYFTYPLSGYVPIEIIINHYLNKNNQLKHPHMIEYILRIAFVILVTLNAIAFPNLGPLVALVGAFSISLLNLIFPCCIEICLLYHDSYGRLRWKLFKNILMIIFGTFVLCYGSYGAIRDMIQDYSCK</sequence>
<dbReference type="GO" id="GO:0005774">
    <property type="term" value="C:vacuolar membrane"/>
    <property type="evidence" value="ECO:0007669"/>
    <property type="project" value="TreeGrafter"/>
</dbReference>
<dbReference type="InterPro" id="IPR013057">
    <property type="entry name" value="AA_transpt_TM"/>
</dbReference>
<feature type="transmembrane region" description="Helical" evidence="5">
    <location>
        <begin position="360"/>
        <end position="385"/>
    </location>
</feature>
<dbReference type="FunCoup" id="A0A0Q9WJ53">
    <property type="interactions" value="10"/>
</dbReference>
<feature type="domain" description="Amino acid transporter transmembrane" evidence="6">
    <location>
        <begin position="18"/>
        <end position="419"/>
    </location>
</feature>
<evidence type="ECO:0000256" key="5">
    <source>
        <dbReference type="SAM" id="Phobius"/>
    </source>
</evidence>
<evidence type="ECO:0000313" key="7">
    <source>
        <dbReference type="EMBL" id="KRF84729.1"/>
    </source>
</evidence>
<feature type="transmembrane region" description="Helical" evidence="5">
    <location>
        <begin position="104"/>
        <end position="122"/>
    </location>
</feature>
<dbReference type="OrthoDB" id="1684102at2759"/>
<dbReference type="STRING" id="7244.A0A0Q9WJ53"/>
<feature type="transmembrane region" description="Helical" evidence="5">
    <location>
        <begin position="397"/>
        <end position="416"/>
    </location>
</feature>
<keyword evidence="2 5" id="KW-0812">Transmembrane</keyword>
<feature type="transmembrane region" description="Helical" evidence="5">
    <location>
        <begin position="142"/>
        <end position="165"/>
    </location>
</feature>
<keyword evidence="8" id="KW-1185">Reference proteome</keyword>
<dbReference type="PANTHER" id="PTHR22950">
    <property type="entry name" value="AMINO ACID TRANSPORTER"/>
    <property type="match status" value="1"/>
</dbReference>
<dbReference type="InParanoid" id="A0A0Q9WJ53"/>
<gene>
    <name evidence="7" type="primary">Dvir\GJ26948</name>
    <name evidence="7" type="ORF">Dvir_GJ26948</name>
</gene>
<name>A0A0Q9WJ53_DROVI</name>
<feature type="transmembrane region" description="Helical" evidence="5">
    <location>
        <begin position="334"/>
        <end position="354"/>
    </location>
</feature>
<evidence type="ECO:0000256" key="2">
    <source>
        <dbReference type="ARBA" id="ARBA00022692"/>
    </source>
</evidence>
<feature type="transmembrane region" description="Helical" evidence="5">
    <location>
        <begin position="49"/>
        <end position="70"/>
    </location>
</feature>
<evidence type="ECO:0000256" key="3">
    <source>
        <dbReference type="ARBA" id="ARBA00022989"/>
    </source>
</evidence>
<dbReference type="AlphaFoldDB" id="A0A0Q9WJ53"/>
<dbReference type="GO" id="GO:0015179">
    <property type="term" value="F:L-amino acid transmembrane transporter activity"/>
    <property type="evidence" value="ECO:0007669"/>
    <property type="project" value="TreeGrafter"/>
</dbReference>
<accession>A0A0Q9WJ53</accession>
<keyword evidence="4 5" id="KW-0472">Membrane</keyword>
<evidence type="ECO:0000313" key="8">
    <source>
        <dbReference type="Proteomes" id="UP000008792"/>
    </source>
</evidence>
<protein>
    <submittedName>
        <fullName evidence="7">Uncharacterized protein, isoform A</fullName>
    </submittedName>
</protein>
<evidence type="ECO:0000256" key="4">
    <source>
        <dbReference type="ARBA" id="ARBA00023136"/>
    </source>
</evidence>
<keyword evidence="3 5" id="KW-1133">Transmembrane helix</keyword>
<dbReference type="PANTHER" id="PTHR22950:SF340">
    <property type="entry name" value="AMINO ACID TRANSPORTER TRANSMEMBRANE DOMAIN-CONTAINING PROTEIN-RELATED"/>
    <property type="match status" value="1"/>
</dbReference>
<comment type="subcellular location">
    <subcellularLocation>
        <location evidence="1">Membrane</location>
        <topology evidence="1">Multi-pass membrane protein</topology>
    </subcellularLocation>
</comment>
<evidence type="ECO:0000256" key="1">
    <source>
        <dbReference type="ARBA" id="ARBA00004141"/>
    </source>
</evidence>
<feature type="transmembrane region" description="Helical" evidence="5">
    <location>
        <begin position="172"/>
        <end position="195"/>
    </location>
</feature>
<feature type="transmembrane region" description="Helical" evidence="5">
    <location>
        <begin position="290"/>
        <end position="313"/>
    </location>
</feature>
<dbReference type="Pfam" id="PF01490">
    <property type="entry name" value="Aa_trans"/>
    <property type="match status" value="1"/>
</dbReference>
<feature type="transmembrane region" description="Helical" evidence="5">
    <location>
        <begin position="21"/>
        <end position="43"/>
    </location>
</feature>
<dbReference type="EMBL" id="CH940647">
    <property type="protein sequence ID" value="KRF84729.1"/>
    <property type="molecule type" value="Genomic_DNA"/>
</dbReference>
<reference evidence="7 8" key="1">
    <citation type="journal article" date="2007" name="Nature">
        <title>Evolution of genes and genomes on the Drosophila phylogeny.</title>
        <authorList>
            <consortium name="Drosophila 12 Genomes Consortium"/>
            <person name="Clark A.G."/>
            <person name="Eisen M.B."/>
            <person name="Smith D.R."/>
            <person name="Bergman C.M."/>
            <person name="Oliver B."/>
            <person name="Markow T.A."/>
            <person name="Kaufman T.C."/>
            <person name="Kellis M."/>
            <person name="Gelbart W."/>
            <person name="Iyer V.N."/>
            <person name="Pollard D.A."/>
            <person name="Sackton T.B."/>
            <person name="Larracuente A.M."/>
            <person name="Singh N.D."/>
            <person name="Abad J.P."/>
            <person name="Abt D.N."/>
            <person name="Adryan B."/>
            <person name="Aguade M."/>
            <person name="Akashi H."/>
            <person name="Anderson W.W."/>
            <person name="Aquadro C.F."/>
            <person name="Ardell D.H."/>
            <person name="Arguello R."/>
            <person name="Artieri C.G."/>
            <person name="Barbash D.A."/>
            <person name="Barker D."/>
            <person name="Barsanti P."/>
            <person name="Batterham P."/>
            <person name="Batzoglou S."/>
            <person name="Begun D."/>
            <person name="Bhutkar A."/>
            <person name="Blanco E."/>
            <person name="Bosak S.A."/>
            <person name="Bradley R.K."/>
            <person name="Brand A.D."/>
            <person name="Brent M.R."/>
            <person name="Brooks A.N."/>
            <person name="Brown R.H."/>
            <person name="Butlin R.K."/>
            <person name="Caggese C."/>
            <person name="Calvi B.R."/>
            <person name="Bernardo de Carvalho A."/>
            <person name="Caspi A."/>
            <person name="Castrezana S."/>
            <person name="Celniker S.E."/>
            <person name="Chang J.L."/>
            <person name="Chapple C."/>
            <person name="Chatterji S."/>
            <person name="Chinwalla A."/>
            <person name="Civetta A."/>
            <person name="Clifton S.W."/>
            <person name="Comeron J.M."/>
            <person name="Costello J.C."/>
            <person name="Coyne J.A."/>
            <person name="Daub J."/>
            <person name="David R.G."/>
            <person name="Delcher A.L."/>
            <person name="Delehaunty K."/>
            <person name="Do C.B."/>
            <person name="Ebling H."/>
            <person name="Edwards K."/>
            <person name="Eickbush T."/>
            <person name="Evans J.D."/>
            <person name="Filipski A."/>
            <person name="Findeiss S."/>
            <person name="Freyhult E."/>
            <person name="Fulton L."/>
            <person name="Fulton R."/>
            <person name="Garcia A.C."/>
            <person name="Gardiner A."/>
            <person name="Garfield D.A."/>
            <person name="Garvin B.E."/>
            <person name="Gibson G."/>
            <person name="Gilbert D."/>
            <person name="Gnerre S."/>
            <person name="Godfrey J."/>
            <person name="Good R."/>
            <person name="Gotea V."/>
            <person name="Gravely B."/>
            <person name="Greenberg A.J."/>
            <person name="Griffiths-Jones S."/>
            <person name="Gross S."/>
            <person name="Guigo R."/>
            <person name="Gustafson E.A."/>
            <person name="Haerty W."/>
            <person name="Hahn M.W."/>
            <person name="Halligan D.L."/>
            <person name="Halpern A.L."/>
            <person name="Halter G.M."/>
            <person name="Han M.V."/>
            <person name="Heger A."/>
            <person name="Hillier L."/>
            <person name="Hinrichs A.S."/>
            <person name="Holmes I."/>
            <person name="Hoskins R.A."/>
            <person name="Hubisz M.J."/>
            <person name="Hultmark D."/>
            <person name="Huntley M.A."/>
            <person name="Jaffe D.B."/>
            <person name="Jagadeeshan S."/>
            <person name="Jeck W.R."/>
            <person name="Johnson J."/>
            <person name="Jones C.D."/>
            <person name="Jordan W.C."/>
            <person name="Karpen G.H."/>
            <person name="Kataoka E."/>
            <person name="Keightley P.D."/>
            <person name="Kheradpour P."/>
            <person name="Kirkness E.F."/>
            <person name="Koerich L.B."/>
            <person name="Kristiansen K."/>
            <person name="Kudrna D."/>
            <person name="Kulathinal R.J."/>
            <person name="Kumar S."/>
            <person name="Kwok R."/>
            <person name="Lander E."/>
            <person name="Langley C.H."/>
            <person name="Lapoint R."/>
            <person name="Lazzaro B.P."/>
            <person name="Lee S.J."/>
            <person name="Levesque L."/>
            <person name="Li R."/>
            <person name="Lin C.F."/>
            <person name="Lin M.F."/>
            <person name="Lindblad-Toh K."/>
            <person name="Llopart A."/>
            <person name="Long M."/>
            <person name="Low L."/>
            <person name="Lozovsky E."/>
            <person name="Lu J."/>
            <person name="Luo M."/>
            <person name="Machado C.A."/>
            <person name="Makalowski W."/>
            <person name="Marzo M."/>
            <person name="Matsuda M."/>
            <person name="Matzkin L."/>
            <person name="McAllister B."/>
            <person name="McBride C.S."/>
            <person name="McKernan B."/>
            <person name="McKernan K."/>
            <person name="Mendez-Lago M."/>
            <person name="Minx P."/>
            <person name="Mollenhauer M.U."/>
            <person name="Montooth K."/>
            <person name="Mount S.M."/>
            <person name="Mu X."/>
            <person name="Myers E."/>
            <person name="Negre B."/>
            <person name="Newfeld S."/>
            <person name="Nielsen R."/>
            <person name="Noor M.A."/>
            <person name="O'Grady P."/>
            <person name="Pachter L."/>
            <person name="Papaceit M."/>
            <person name="Parisi M.J."/>
            <person name="Parisi M."/>
            <person name="Parts L."/>
            <person name="Pedersen J.S."/>
            <person name="Pesole G."/>
            <person name="Phillippy A.M."/>
            <person name="Ponting C.P."/>
            <person name="Pop M."/>
            <person name="Porcelli D."/>
            <person name="Powell J.R."/>
            <person name="Prohaska S."/>
            <person name="Pruitt K."/>
            <person name="Puig M."/>
            <person name="Quesneville H."/>
            <person name="Ram K.R."/>
            <person name="Rand D."/>
            <person name="Rasmussen M.D."/>
            <person name="Reed L.K."/>
            <person name="Reenan R."/>
            <person name="Reily A."/>
            <person name="Remington K.A."/>
            <person name="Rieger T.T."/>
            <person name="Ritchie M.G."/>
            <person name="Robin C."/>
            <person name="Rogers Y.H."/>
            <person name="Rohde C."/>
            <person name="Rozas J."/>
            <person name="Rubenfield M.J."/>
            <person name="Ruiz A."/>
            <person name="Russo S."/>
            <person name="Salzberg S.L."/>
            <person name="Sanchez-Gracia A."/>
            <person name="Saranga D.J."/>
            <person name="Sato H."/>
            <person name="Schaeffer S.W."/>
            <person name="Schatz M.C."/>
            <person name="Schlenke T."/>
            <person name="Schwartz R."/>
            <person name="Segarra C."/>
            <person name="Singh R.S."/>
            <person name="Sirot L."/>
            <person name="Sirota M."/>
            <person name="Sisneros N.B."/>
            <person name="Smith C.D."/>
            <person name="Smith T.F."/>
            <person name="Spieth J."/>
            <person name="Stage D.E."/>
            <person name="Stark A."/>
            <person name="Stephan W."/>
            <person name="Strausberg R.L."/>
            <person name="Strempel S."/>
            <person name="Sturgill D."/>
            <person name="Sutton G."/>
            <person name="Sutton G.G."/>
            <person name="Tao W."/>
            <person name="Teichmann S."/>
            <person name="Tobari Y.N."/>
            <person name="Tomimura Y."/>
            <person name="Tsolas J.M."/>
            <person name="Valente V.L."/>
            <person name="Venter E."/>
            <person name="Venter J.C."/>
            <person name="Vicario S."/>
            <person name="Vieira F.G."/>
            <person name="Vilella A.J."/>
            <person name="Villasante A."/>
            <person name="Walenz B."/>
            <person name="Wang J."/>
            <person name="Wasserman M."/>
            <person name="Watts T."/>
            <person name="Wilson D."/>
            <person name="Wilson R.K."/>
            <person name="Wing R.A."/>
            <person name="Wolfner M.F."/>
            <person name="Wong A."/>
            <person name="Wong G.K."/>
            <person name="Wu C.I."/>
            <person name="Wu G."/>
            <person name="Yamamoto D."/>
            <person name="Yang H.P."/>
            <person name="Yang S.P."/>
            <person name="Yorke J.A."/>
            <person name="Yoshida K."/>
            <person name="Zdobnov E."/>
            <person name="Zhang P."/>
            <person name="Zhang Y."/>
            <person name="Zimin A.V."/>
            <person name="Baldwin J."/>
            <person name="Abdouelleil A."/>
            <person name="Abdulkadir J."/>
            <person name="Abebe A."/>
            <person name="Abera B."/>
            <person name="Abreu J."/>
            <person name="Acer S.C."/>
            <person name="Aftuck L."/>
            <person name="Alexander A."/>
            <person name="An P."/>
            <person name="Anderson E."/>
            <person name="Anderson S."/>
            <person name="Arachi H."/>
            <person name="Azer M."/>
            <person name="Bachantsang P."/>
            <person name="Barry A."/>
            <person name="Bayul T."/>
            <person name="Berlin A."/>
            <person name="Bessette D."/>
            <person name="Bloom T."/>
            <person name="Blye J."/>
            <person name="Boguslavskiy L."/>
            <person name="Bonnet C."/>
            <person name="Boukhgalter B."/>
            <person name="Bourzgui I."/>
            <person name="Brown A."/>
            <person name="Cahill P."/>
            <person name="Channer S."/>
            <person name="Cheshatsang Y."/>
            <person name="Chuda L."/>
            <person name="Citroen M."/>
            <person name="Collymore A."/>
            <person name="Cooke P."/>
            <person name="Costello M."/>
            <person name="D'Aco K."/>
            <person name="Daza R."/>
            <person name="De Haan G."/>
            <person name="DeGray S."/>
            <person name="DeMaso C."/>
            <person name="Dhargay N."/>
            <person name="Dooley K."/>
            <person name="Dooley E."/>
            <person name="Doricent M."/>
            <person name="Dorje P."/>
            <person name="Dorjee K."/>
            <person name="Dupes A."/>
            <person name="Elong R."/>
            <person name="Falk J."/>
            <person name="Farina A."/>
            <person name="Faro S."/>
            <person name="Ferguson D."/>
            <person name="Fisher S."/>
            <person name="Foley C.D."/>
            <person name="Franke A."/>
            <person name="Friedrich D."/>
            <person name="Gadbois L."/>
            <person name="Gearin G."/>
            <person name="Gearin C.R."/>
            <person name="Giannoukos G."/>
            <person name="Goode T."/>
            <person name="Graham J."/>
            <person name="Grandbois E."/>
            <person name="Grewal S."/>
            <person name="Gyaltsen K."/>
            <person name="Hafez N."/>
            <person name="Hagos B."/>
            <person name="Hall J."/>
            <person name="Henson C."/>
            <person name="Hollinger A."/>
            <person name="Honan T."/>
            <person name="Huard M.D."/>
            <person name="Hughes L."/>
            <person name="Hurhula B."/>
            <person name="Husby M.E."/>
            <person name="Kamat A."/>
            <person name="Kanga B."/>
            <person name="Kashin S."/>
            <person name="Khazanovich D."/>
            <person name="Kisner P."/>
            <person name="Lance K."/>
            <person name="Lara M."/>
            <person name="Lee W."/>
            <person name="Lennon N."/>
            <person name="Letendre F."/>
            <person name="LeVine R."/>
            <person name="Lipovsky A."/>
            <person name="Liu X."/>
            <person name="Liu J."/>
            <person name="Liu S."/>
            <person name="Lokyitsang T."/>
            <person name="Lokyitsang Y."/>
            <person name="Lubonja R."/>
            <person name="Lui A."/>
            <person name="MacDonald P."/>
            <person name="Magnisalis V."/>
            <person name="Maru K."/>
            <person name="Matthews C."/>
            <person name="McCusker W."/>
            <person name="McDonough S."/>
            <person name="Mehta T."/>
            <person name="Meldrim J."/>
            <person name="Meneus L."/>
            <person name="Mihai O."/>
            <person name="Mihalev A."/>
            <person name="Mihova T."/>
            <person name="Mittelman R."/>
            <person name="Mlenga V."/>
            <person name="Montmayeur A."/>
            <person name="Mulrain L."/>
            <person name="Navidi A."/>
            <person name="Naylor J."/>
            <person name="Negash T."/>
            <person name="Nguyen T."/>
            <person name="Nguyen N."/>
            <person name="Nicol R."/>
            <person name="Norbu C."/>
            <person name="Norbu N."/>
            <person name="Novod N."/>
            <person name="O'Neill B."/>
            <person name="Osman S."/>
            <person name="Markiewicz E."/>
            <person name="Oyono O.L."/>
            <person name="Patti C."/>
            <person name="Phunkhang P."/>
            <person name="Pierre F."/>
            <person name="Priest M."/>
            <person name="Raghuraman S."/>
            <person name="Rege F."/>
            <person name="Reyes R."/>
            <person name="Rise C."/>
            <person name="Rogov P."/>
            <person name="Ross K."/>
            <person name="Ryan E."/>
            <person name="Settipalli S."/>
            <person name="Shea T."/>
            <person name="Sherpa N."/>
            <person name="Shi L."/>
            <person name="Shih D."/>
            <person name="Sparrow T."/>
            <person name="Spaulding J."/>
            <person name="Stalker J."/>
            <person name="Stange-Thomann N."/>
            <person name="Stavropoulos S."/>
            <person name="Stone C."/>
            <person name="Strader C."/>
            <person name="Tesfaye S."/>
            <person name="Thomson T."/>
            <person name="Thoulutsang Y."/>
            <person name="Thoulutsang D."/>
            <person name="Topham K."/>
            <person name="Topping I."/>
            <person name="Tsamla T."/>
            <person name="Vassiliev H."/>
            <person name="Vo A."/>
            <person name="Wangchuk T."/>
            <person name="Wangdi T."/>
            <person name="Weiand M."/>
            <person name="Wilkinson J."/>
            <person name="Wilson A."/>
            <person name="Yadav S."/>
            <person name="Young G."/>
            <person name="Yu Q."/>
            <person name="Zembek L."/>
            <person name="Zhong D."/>
            <person name="Zimmer A."/>
            <person name="Zwirko Z."/>
            <person name="Jaffe D.B."/>
            <person name="Alvarez P."/>
            <person name="Brockman W."/>
            <person name="Butler J."/>
            <person name="Chin C."/>
            <person name="Gnerre S."/>
            <person name="Grabherr M."/>
            <person name="Kleber M."/>
            <person name="Mauceli E."/>
            <person name="MacCallum I."/>
        </authorList>
    </citation>
    <scope>NUCLEOTIDE SEQUENCE [LARGE SCALE GENOMIC DNA]</scope>
    <source>
        <strain evidence="8">Tucson 15010-1051.87</strain>
    </source>
</reference>